<gene>
    <name evidence="1" type="ORF">AVEN_7343_1</name>
</gene>
<keyword evidence="2" id="KW-1185">Reference proteome</keyword>
<accession>A0A4Y2BRT6</accession>
<dbReference type="Proteomes" id="UP000499080">
    <property type="component" value="Unassembled WGS sequence"/>
</dbReference>
<name>A0A4Y2BRT6_ARAVE</name>
<organism evidence="1 2">
    <name type="scientific">Araneus ventricosus</name>
    <name type="common">Orbweaver spider</name>
    <name type="synonym">Epeira ventricosa</name>
    <dbReference type="NCBI Taxonomy" id="182803"/>
    <lineage>
        <taxon>Eukaryota</taxon>
        <taxon>Metazoa</taxon>
        <taxon>Ecdysozoa</taxon>
        <taxon>Arthropoda</taxon>
        <taxon>Chelicerata</taxon>
        <taxon>Arachnida</taxon>
        <taxon>Araneae</taxon>
        <taxon>Araneomorphae</taxon>
        <taxon>Entelegynae</taxon>
        <taxon>Araneoidea</taxon>
        <taxon>Araneidae</taxon>
        <taxon>Araneus</taxon>
    </lineage>
</organism>
<protein>
    <submittedName>
        <fullName evidence="1">Uncharacterized protein</fullName>
    </submittedName>
</protein>
<dbReference type="AlphaFoldDB" id="A0A4Y2BRT6"/>
<dbReference type="EMBL" id="BGPR01000102">
    <property type="protein sequence ID" value="GBL94367.1"/>
    <property type="molecule type" value="Genomic_DNA"/>
</dbReference>
<evidence type="ECO:0000313" key="2">
    <source>
        <dbReference type="Proteomes" id="UP000499080"/>
    </source>
</evidence>
<sequence length="84" mass="9212">MDLATDWAENATCNSKGKSLFVLIHMRIPINLVDVVKKIMSLSSPVANPEPRRNSTSAKIFTLLGGSLELAHIICSTNEIVYPE</sequence>
<comment type="caution">
    <text evidence="1">The sequence shown here is derived from an EMBL/GenBank/DDBJ whole genome shotgun (WGS) entry which is preliminary data.</text>
</comment>
<reference evidence="1 2" key="1">
    <citation type="journal article" date="2019" name="Sci. Rep.">
        <title>Orb-weaving spider Araneus ventricosus genome elucidates the spidroin gene catalogue.</title>
        <authorList>
            <person name="Kono N."/>
            <person name="Nakamura H."/>
            <person name="Ohtoshi R."/>
            <person name="Moran D.A.P."/>
            <person name="Shinohara A."/>
            <person name="Yoshida Y."/>
            <person name="Fujiwara M."/>
            <person name="Mori M."/>
            <person name="Tomita M."/>
            <person name="Arakawa K."/>
        </authorList>
    </citation>
    <scope>NUCLEOTIDE SEQUENCE [LARGE SCALE GENOMIC DNA]</scope>
</reference>
<proteinExistence type="predicted"/>
<evidence type="ECO:0000313" key="1">
    <source>
        <dbReference type="EMBL" id="GBL94367.1"/>
    </source>
</evidence>